<evidence type="ECO:0000313" key="1">
    <source>
        <dbReference type="EMBL" id="MDT2400905.1"/>
    </source>
</evidence>
<organism evidence="1 2">
    <name type="scientific">Enterococcus avium</name>
    <name type="common">Streptococcus avium</name>
    <dbReference type="NCBI Taxonomy" id="33945"/>
    <lineage>
        <taxon>Bacteria</taxon>
        <taxon>Bacillati</taxon>
        <taxon>Bacillota</taxon>
        <taxon>Bacilli</taxon>
        <taxon>Lactobacillales</taxon>
        <taxon>Enterococcaceae</taxon>
        <taxon>Enterococcus</taxon>
    </lineage>
</organism>
<proteinExistence type="predicted"/>
<protein>
    <submittedName>
        <fullName evidence="1">Uncharacterized protein</fullName>
    </submittedName>
</protein>
<accession>A0AAW8RNU9</accession>
<dbReference type="EMBL" id="JARPWH010000001">
    <property type="protein sequence ID" value="MDT2400905.1"/>
    <property type="molecule type" value="Genomic_DNA"/>
</dbReference>
<dbReference type="AlphaFoldDB" id="A0AAW8RNU9"/>
<dbReference type="Proteomes" id="UP001260773">
    <property type="component" value="Unassembled WGS sequence"/>
</dbReference>
<reference evidence="1" key="1">
    <citation type="submission" date="2023-03" db="EMBL/GenBank/DDBJ databases">
        <authorList>
            <person name="Shen W."/>
            <person name="Cai J."/>
        </authorList>
    </citation>
    <scope>NUCLEOTIDE SEQUENCE</scope>
    <source>
        <strain evidence="1">P33-2</strain>
    </source>
</reference>
<name>A0AAW8RNU9_ENTAV</name>
<comment type="caution">
    <text evidence="1">The sequence shown here is derived from an EMBL/GenBank/DDBJ whole genome shotgun (WGS) entry which is preliminary data.</text>
</comment>
<dbReference type="RefSeq" id="WP_311864683.1">
    <property type="nucleotide sequence ID" value="NZ_JARPWH010000001.1"/>
</dbReference>
<gene>
    <name evidence="1" type="ORF">P7D43_00855</name>
</gene>
<evidence type="ECO:0000313" key="2">
    <source>
        <dbReference type="Proteomes" id="UP001260773"/>
    </source>
</evidence>
<sequence>MNKVMKEVRKVAKKYGYERLTCIMRMDITRYSARIGKTGVRILVDIQSENVWQWQPYKKKLVLQQRKVGG</sequence>